<feature type="domain" description="Polyphosphate kinase-2-related" evidence="1">
    <location>
        <begin position="271"/>
        <end position="494"/>
    </location>
</feature>
<keyword evidence="2" id="KW-0808">Transferase</keyword>
<dbReference type="EMBL" id="CP022115">
    <property type="protein sequence ID" value="ASJ23152.1"/>
    <property type="molecule type" value="Genomic_DNA"/>
</dbReference>
<feature type="domain" description="Polyphosphate kinase-2-related" evidence="1">
    <location>
        <begin position="11"/>
        <end position="237"/>
    </location>
</feature>
<dbReference type="Pfam" id="PF03976">
    <property type="entry name" value="PPK2"/>
    <property type="match status" value="2"/>
</dbReference>
<gene>
    <name evidence="3" type="primary">pap</name>
    <name evidence="3" type="ORF">LH440_10495</name>
    <name evidence="2" type="ORF">LHGZ1_0321</name>
</gene>
<evidence type="ECO:0000313" key="3">
    <source>
        <dbReference type="EMBL" id="MCG9026318.1"/>
    </source>
</evidence>
<reference evidence="2" key="3">
    <citation type="submission" date="2017-06" db="EMBL/GenBank/DDBJ databases">
        <authorList>
            <person name="Kim H.J."/>
            <person name="Triplett B.A."/>
        </authorList>
    </citation>
    <scope>NUCLEOTIDE SEQUENCE</scope>
    <source>
        <strain evidence="2">HLGZ1</strain>
    </source>
</reference>
<dbReference type="NCBIfam" id="TIGR03708">
    <property type="entry name" value="poly_P_AMP_trns"/>
    <property type="match status" value="1"/>
</dbReference>
<reference evidence="3 5" key="4">
    <citation type="submission" date="2021-10" db="EMBL/GenBank/DDBJ databases">
        <title>Whole-genome sequencing analysis of Laribacter hongkongensis: virulence gene profiles, carbohydrate-active enzyme prediction, and antimicrobial resistance characterization.</title>
        <authorList>
            <person name="Yuan P."/>
            <person name="Zhan Y."/>
            <person name="Chen D."/>
        </authorList>
    </citation>
    <scope>NUCLEOTIDE SEQUENCE [LARGE SCALE GENOMIC DNA]</scope>
    <source>
        <strain evidence="3 5">W67</strain>
    </source>
</reference>
<dbReference type="InterPro" id="IPR027417">
    <property type="entry name" value="P-loop_NTPase"/>
</dbReference>
<evidence type="ECO:0000313" key="2">
    <source>
        <dbReference type="EMBL" id="ASJ23152.1"/>
    </source>
</evidence>
<dbReference type="Gene3D" id="3.40.50.300">
    <property type="entry name" value="P-loop containing nucleotide triphosphate hydrolases"/>
    <property type="match status" value="2"/>
</dbReference>
<evidence type="ECO:0000259" key="1">
    <source>
        <dbReference type="Pfam" id="PF03976"/>
    </source>
</evidence>
<evidence type="ECO:0000313" key="5">
    <source>
        <dbReference type="Proteomes" id="UP001200247"/>
    </source>
</evidence>
<reference evidence="4" key="2">
    <citation type="submission" date="2017-06" db="EMBL/GenBank/DDBJ databases">
        <title>Whole genome sequence of Laribacter hongkongensis LHGZ1.</title>
        <authorList>
            <person name="Chen D."/>
            <person name="Wu H."/>
            <person name="Chen J."/>
        </authorList>
    </citation>
    <scope>NUCLEOTIDE SEQUENCE [LARGE SCALE GENOMIC DNA]</scope>
    <source>
        <strain evidence="4">LHGZ1</strain>
    </source>
</reference>
<sequence>MFESAELGHHLDKDRYDEIEPGLRAALLDVQYELKERADTPVIVLINGMDGAGRSETLSLLNTWLDPRIVEVSAQTHVYTDLVDEATERPWMWRYWNALPARGRIGVFIGTWYSDILFGHVYGTLSETQVRLALDEVLMFEKQLVAEGAVLVKFWMHLSKNGQKKRLKALEKDPATHWRVSARDWQHHKDYDRIRDQAERILRLTGTAEAPWIVVDGTDGNFRDITVAQTLLNTIRSRLDSPLTPPNDAPPLLPPIDNLMLLDTLQLDQPLEKSAYKDQLAELQSRLAKLIRSPAFAAHSLVAVFEGNDAAGKGGAIRRITSVLDPRRYRVVAVAAPTEEERAKPWLWRFWRHIPRRSNITVFDRSWYGRVLVERVEGFCREPDWMRAYGEINDFEMQLYYSGAIVVKFWLAISPDEQLKRFKAREDTGFKRYKITDEDWRNRERWNDYRVAVCDMIDRTSTQNAPWTLVEANNKYYARVKVLQTVCEAIETRLDNSKKLVGKGDYPELGSVWGKRNNG</sequence>
<name>A0A248LEW0_9NEIS</name>
<dbReference type="GO" id="GO:0006797">
    <property type="term" value="P:polyphosphate metabolic process"/>
    <property type="evidence" value="ECO:0007669"/>
    <property type="project" value="InterPro"/>
</dbReference>
<reference evidence="2" key="1">
    <citation type="journal article" date="2017" name="J. Antimicrob. Chemother.">
        <title>Emergence and genomic analysis of MDR Laribacter hongkongensis strain HLGZ1 from Guangzhou, China.</title>
        <authorList>
            <person name="Wu H.K."/>
            <person name="Chen J.H."/>
            <person name="Yang L."/>
            <person name="Li A.R."/>
            <person name="Su D.H."/>
            <person name="Lin Y.P."/>
            <person name="Chen D.Q."/>
        </authorList>
    </citation>
    <scope>NUCLEOTIDE SEQUENCE</scope>
    <source>
        <strain evidence="2">HLGZ1</strain>
    </source>
</reference>
<dbReference type="InterPro" id="IPR022489">
    <property type="entry name" value="PolyP_AMP_Tfrase"/>
</dbReference>
<proteinExistence type="predicted"/>
<dbReference type="Proteomes" id="UP000197424">
    <property type="component" value="Chromosome"/>
</dbReference>
<dbReference type="RefSeq" id="WP_088859933.1">
    <property type="nucleotide sequence ID" value="NZ_CP022115.1"/>
</dbReference>
<dbReference type="SUPFAM" id="SSF52540">
    <property type="entry name" value="P-loop containing nucleoside triphosphate hydrolases"/>
    <property type="match status" value="2"/>
</dbReference>
<evidence type="ECO:0000313" key="4">
    <source>
        <dbReference type="Proteomes" id="UP000197424"/>
    </source>
</evidence>
<dbReference type="EMBL" id="JAJAXM010000018">
    <property type="protein sequence ID" value="MCG9026318.1"/>
    <property type="molecule type" value="Genomic_DNA"/>
</dbReference>
<dbReference type="AlphaFoldDB" id="A0A248LEW0"/>
<dbReference type="PANTHER" id="PTHR34383">
    <property type="entry name" value="POLYPHOSPHATE:AMP PHOSPHOTRANSFERASE-RELATED"/>
    <property type="match status" value="1"/>
</dbReference>
<dbReference type="Proteomes" id="UP001200247">
    <property type="component" value="Unassembled WGS sequence"/>
</dbReference>
<protein>
    <submittedName>
        <fullName evidence="2">Polyphosphate:AMP phosphotransferase</fullName>
    </submittedName>
</protein>
<accession>A0A248LEW0</accession>
<dbReference type="InterPro" id="IPR022488">
    <property type="entry name" value="PPK2-related"/>
</dbReference>
<organism evidence="2 4">
    <name type="scientific">Laribacter hongkongensis</name>
    <dbReference type="NCBI Taxonomy" id="168471"/>
    <lineage>
        <taxon>Bacteria</taxon>
        <taxon>Pseudomonadati</taxon>
        <taxon>Pseudomonadota</taxon>
        <taxon>Betaproteobacteria</taxon>
        <taxon>Neisseriales</taxon>
        <taxon>Aquaspirillaceae</taxon>
        <taxon>Laribacter</taxon>
    </lineage>
</organism>
<dbReference type="GO" id="GO:0043751">
    <property type="term" value="F:polyphosphate:AMP phosphotransferase activity"/>
    <property type="evidence" value="ECO:0007669"/>
    <property type="project" value="InterPro"/>
</dbReference>
<dbReference type="PANTHER" id="PTHR34383:SF3">
    <property type="entry name" value="POLYPHOSPHATE:AMP PHOSPHOTRANSFERASE"/>
    <property type="match status" value="1"/>
</dbReference>
<dbReference type="OrthoDB" id="9775224at2"/>